<evidence type="ECO:0000313" key="2">
    <source>
        <dbReference type="Proteomes" id="UP000298030"/>
    </source>
</evidence>
<name>A0A4Y7TSP8_COPMI</name>
<protein>
    <submittedName>
        <fullName evidence="1">Uncharacterized protein</fullName>
    </submittedName>
</protein>
<accession>A0A4Y7TSP8</accession>
<keyword evidence="2" id="KW-1185">Reference proteome</keyword>
<reference evidence="1 2" key="1">
    <citation type="journal article" date="2019" name="Nat. Ecol. Evol.">
        <title>Megaphylogeny resolves global patterns of mushroom evolution.</title>
        <authorList>
            <person name="Varga T."/>
            <person name="Krizsan K."/>
            <person name="Foldi C."/>
            <person name="Dima B."/>
            <person name="Sanchez-Garcia M."/>
            <person name="Sanchez-Ramirez S."/>
            <person name="Szollosi G.J."/>
            <person name="Szarkandi J.G."/>
            <person name="Papp V."/>
            <person name="Albert L."/>
            <person name="Andreopoulos W."/>
            <person name="Angelini C."/>
            <person name="Antonin V."/>
            <person name="Barry K.W."/>
            <person name="Bougher N.L."/>
            <person name="Buchanan P."/>
            <person name="Buyck B."/>
            <person name="Bense V."/>
            <person name="Catcheside P."/>
            <person name="Chovatia M."/>
            <person name="Cooper J."/>
            <person name="Damon W."/>
            <person name="Desjardin D."/>
            <person name="Finy P."/>
            <person name="Geml J."/>
            <person name="Haridas S."/>
            <person name="Hughes K."/>
            <person name="Justo A."/>
            <person name="Karasinski D."/>
            <person name="Kautmanova I."/>
            <person name="Kiss B."/>
            <person name="Kocsube S."/>
            <person name="Kotiranta H."/>
            <person name="LaButti K.M."/>
            <person name="Lechner B.E."/>
            <person name="Liimatainen K."/>
            <person name="Lipzen A."/>
            <person name="Lukacs Z."/>
            <person name="Mihaltcheva S."/>
            <person name="Morgado L.N."/>
            <person name="Niskanen T."/>
            <person name="Noordeloos M.E."/>
            <person name="Ohm R.A."/>
            <person name="Ortiz-Santana B."/>
            <person name="Ovrebo C."/>
            <person name="Racz N."/>
            <person name="Riley R."/>
            <person name="Savchenko A."/>
            <person name="Shiryaev A."/>
            <person name="Soop K."/>
            <person name="Spirin V."/>
            <person name="Szebenyi C."/>
            <person name="Tomsovsky M."/>
            <person name="Tulloss R.E."/>
            <person name="Uehling J."/>
            <person name="Grigoriev I.V."/>
            <person name="Vagvolgyi C."/>
            <person name="Papp T."/>
            <person name="Martin F.M."/>
            <person name="Miettinen O."/>
            <person name="Hibbett D.S."/>
            <person name="Nagy L.G."/>
        </authorList>
    </citation>
    <scope>NUCLEOTIDE SEQUENCE [LARGE SCALE GENOMIC DNA]</scope>
    <source>
        <strain evidence="1 2">FP101781</strain>
    </source>
</reference>
<organism evidence="1 2">
    <name type="scientific">Coprinellus micaceus</name>
    <name type="common">Glistening ink-cap mushroom</name>
    <name type="synonym">Coprinus micaceus</name>
    <dbReference type="NCBI Taxonomy" id="71717"/>
    <lineage>
        <taxon>Eukaryota</taxon>
        <taxon>Fungi</taxon>
        <taxon>Dikarya</taxon>
        <taxon>Basidiomycota</taxon>
        <taxon>Agaricomycotina</taxon>
        <taxon>Agaricomycetes</taxon>
        <taxon>Agaricomycetidae</taxon>
        <taxon>Agaricales</taxon>
        <taxon>Agaricineae</taxon>
        <taxon>Psathyrellaceae</taxon>
        <taxon>Coprinellus</taxon>
    </lineage>
</organism>
<evidence type="ECO:0000313" key="1">
    <source>
        <dbReference type="EMBL" id="TEB36954.1"/>
    </source>
</evidence>
<dbReference type="EMBL" id="QPFP01000005">
    <property type="protein sequence ID" value="TEB36954.1"/>
    <property type="molecule type" value="Genomic_DNA"/>
</dbReference>
<gene>
    <name evidence="1" type="ORF">FA13DRAFT_1091022</name>
</gene>
<dbReference type="Proteomes" id="UP000298030">
    <property type="component" value="Unassembled WGS sequence"/>
</dbReference>
<sequence>MLTYRLGWAAVRGREYSPDLWRRIWLPTRTIIPRLYFALRLISFFLRPSPPPNANIIHFGSSIATQRTCSFDPLLASAGDLRRLYSISPPIALSSKKLISRAFVARTALRGL</sequence>
<comment type="caution">
    <text evidence="1">The sequence shown here is derived from an EMBL/GenBank/DDBJ whole genome shotgun (WGS) entry which is preliminary data.</text>
</comment>
<dbReference type="AlphaFoldDB" id="A0A4Y7TSP8"/>
<proteinExistence type="predicted"/>